<keyword evidence="1" id="KW-0472">Membrane</keyword>
<dbReference type="PIRSF" id="PIRSF019466">
    <property type="entry name" value="EutH"/>
    <property type="match status" value="1"/>
</dbReference>
<keyword evidence="3" id="KW-1185">Reference proteome</keyword>
<dbReference type="InterPro" id="IPR007441">
    <property type="entry name" value="EutH"/>
</dbReference>
<feature type="transmembrane region" description="Helical" evidence="1">
    <location>
        <begin position="37"/>
        <end position="58"/>
    </location>
</feature>
<gene>
    <name evidence="2" type="primary">eutH</name>
    <name evidence="2" type="ORF">ACFPU1_14460</name>
</gene>
<dbReference type="EMBL" id="JBHSOZ010000009">
    <property type="protein sequence ID" value="MFC5713969.1"/>
    <property type="molecule type" value="Genomic_DNA"/>
</dbReference>
<feature type="transmembrane region" description="Helical" evidence="1">
    <location>
        <begin position="6"/>
        <end position="25"/>
    </location>
</feature>
<feature type="transmembrane region" description="Helical" evidence="1">
    <location>
        <begin position="238"/>
        <end position="256"/>
    </location>
</feature>
<reference evidence="3" key="1">
    <citation type="journal article" date="2019" name="Int. J. Syst. Evol. Microbiol.">
        <title>The Global Catalogue of Microorganisms (GCM) 10K type strain sequencing project: providing services to taxonomists for standard genome sequencing and annotation.</title>
        <authorList>
            <consortium name="The Broad Institute Genomics Platform"/>
            <consortium name="The Broad Institute Genome Sequencing Center for Infectious Disease"/>
            <person name="Wu L."/>
            <person name="Ma J."/>
        </authorList>
    </citation>
    <scope>NUCLEOTIDE SEQUENCE [LARGE SCALE GENOMIC DNA]</scope>
    <source>
        <strain evidence="3">CECT 7184</strain>
    </source>
</reference>
<feature type="transmembrane region" description="Helical" evidence="1">
    <location>
        <begin position="331"/>
        <end position="353"/>
    </location>
</feature>
<dbReference type="RefSeq" id="WP_385942438.1">
    <property type="nucleotide sequence ID" value="NZ_JBHSOZ010000009.1"/>
</dbReference>
<accession>A0ABW0YUC8</accession>
<feature type="transmembrane region" description="Helical" evidence="1">
    <location>
        <begin position="206"/>
        <end position="226"/>
    </location>
</feature>
<evidence type="ECO:0000313" key="3">
    <source>
        <dbReference type="Proteomes" id="UP001596142"/>
    </source>
</evidence>
<keyword evidence="1" id="KW-0812">Transmembrane</keyword>
<feature type="transmembrane region" description="Helical" evidence="1">
    <location>
        <begin position="307"/>
        <end position="325"/>
    </location>
</feature>
<dbReference type="PANTHER" id="PTHR40089:SF1">
    <property type="entry name" value="ETHANOLAMINE PERMEASE EUTH-RELATED"/>
    <property type="match status" value="1"/>
</dbReference>
<protein>
    <submittedName>
        <fullName evidence="2">Ethanolamine utilization protein EutH</fullName>
    </submittedName>
</protein>
<dbReference type="NCBIfam" id="NF011667">
    <property type="entry name" value="PRK15086.1-3"/>
    <property type="match status" value="1"/>
</dbReference>
<comment type="caution">
    <text evidence="2">The sequence shown here is derived from an EMBL/GenBank/DDBJ whole genome shotgun (WGS) entry which is preliminary data.</text>
</comment>
<dbReference type="Pfam" id="PF04346">
    <property type="entry name" value="EutH"/>
    <property type="match status" value="1"/>
</dbReference>
<proteinExistence type="predicted"/>
<name>A0ABW0YUC8_9BACI</name>
<sequence>MSINEIVVLVLVVFMIIGAADKIGGNRFGYGEQFERGFMAMGPLAIAMIGIISLAPVLAELLRPVVVPFFSWMGADPAMFATALLALDMGGYPLALELAESRDAALFAGILLGTMLGPTLTFTIPVALGLLEKEDRPYLAKGVLAGLTTIPLGLLAGGAAAGFSMEMMLRSIVPIVIFSGGIALGLWLQPRVMVTLFMLFGQGMTALMVGATAVITFQTLTGWTLVSGMAPISEGIQIVGMIAIMLAGAFPLVHFLKKVFGKALSPLGNKVHMNEISVVGWLSSLAHAIPMFGMARDMNPRGKVMNFAFAVSGAFILGGHLAFTASVEEEMITAMMIGKITGGITAMIAAFVLTRGLETEVQK</sequence>
<organism evidence="2 3">
    <name type="scientific">Thalassorhabdus alkalitolerans</name>
    <dbReference type="NCBI Taxonomy" id="2282697"/>
    <lineage>
        <taxon>Bacteria</taxon>
        <taxon>Bacillati</taxon>
        <taxon>Bacillota</taxon>
        <taxon>Bacilli</taxon>
        <taxon>Bacillales</taxon>
        <taxon>Bacillaceae</taxon>
        <taxon>Thalassorhabdus</taxon>
    </lineage>
</organism>
<feature type="transmembrane region" description="Helical" evidence="1">
    <location>
        <begin position="143"/>
        <end position="163"/>
    </location>
</feature>
<feature type="transmembrane region" description="Helical" evidence="1">
    <location>
        <begin position="175"/>
        <end position="200"/>
    </location>
</feature>
<dbReference type="PANTHER" id="PTHR40089">
    <property type="entry name" value="ETHANOLAMINE UTILIZATION PROTEIN EUTH"/>
    <property type="match status" value="1"/>
</dbReference>
<dbReference type="Proteomes" id="UP001596142">
    <property type="component" value="Unassembled WGS sequence"/>
</dbReference>
<evidence type="ECO:0000313" key="2">
    <source>
        <dbReference type="EMBL" id="MFC5713969.1"/>
    </source>
</evidence>
<evidence type="ECO:0000256" key="1">
    <source>
        <dbReference type="SAM" id="Phobius"/>
    </source>
</evidence>
<keyword evidence="1" id="KW-1133">Transmembrane helix</keyword>
<feature type="transmembrane region" description="Helical" evidence="1">
    <location>
        <begin position="106"/>
        <end position="131"/>
    </location>
</feature>